<sequence length="227" mass="24210">MSFLQLCLYLAGIFVVANLILTIVLKAAGKAPAFWLALQSTIAIAATIGFLGLAWGPLEDVQGLYSPTALTYIVQGLFVAVMVLGVGRLLGGLFDRLSGRQGGVFQTSLFLALLSPFYSHSVVWGALYRMPGTTMTKQATVVASGYQHAGRSRQTHGDWVDVMFAGERRKRHFISGEPYLLGSGHDACPLRAAHAGDAMEIEGRKSPFGFAATTFTPAQPVACPEGS</sequence>
<feature type="transmembrane region" description="Helical" evidence="1">
    <location>
        <begin position="7"/>
        <end position="28"/>
    </location>
</feature>
<reference evidence="2 3" key="1">
    <citation type="submission" date="2016-10" db="EMBL/GenBank/DDBJ databases">
        <authorList>
            <person name="de Groot N.N."/>
        </authorList>
    </citation>
    <scope>NUCLEOTIDE SEQUENCE [LARGE SCALE GENOMIC DNA]</scope>
    <source>
        <strain evidence="2 3">DSM 21001</strain>
    </source>
</reference>
<dbReference type="RefSeq" id="WP_089837270.1">
    <property type="nucleotide sequence ID" value="NZ_FOZL01000001.1"/>
</dbReference>
<dbReference type="STRING" id="474950.SAMN05421771_1056"/>
<evidence type="ECO:0000313" key="2">
    <source>
        <dbReference type="EMBL" id="SFS05234.1"/>
    </source>
</evidence>
<feature type="transmembrane region" description="Helical" evidence="1">
    <location>
        <begin position="70"/>
        <end position="90"/>
    </location>
</feature>
<evidence type="ECO:0000256" key="1">
    <source>
        <dbReference type="SAM" id="Phobius"/>
    </source>
</evidence>
<accession>A0A1I6LP13</accession>
<keyword evidence="3" id="KW-1185">Reference proteome</keyword>
<feature type="transmembrane region" description="Helical" evidence="1">
    <location>
        <begin position="110"/>
        <end position="128"/>
    </location>
</feature>
<protein>
    <submittedName>
        <fullName evidence="2">Uncharacterized protein</fullName>
    </submittedName>
</protein>
<name>A0A1I6LP13_9BACT</name>
<keyword evidence="1" id="KW-0472">Membrane</keyword>
<proteinExistence type="predicted"/>
<gene>
    <name evidence="2" type="ORF">SAMN05421771_1056</name>
</gene>
<keyword evidence="1" id="KW-1133">Transmembrane helix</keyword>
<dbReference type="EMBL" id="FOZL01000001">
    <property type="protein sequence ID" value="SFS05234.1"/>
    <property type="molecule type" value="Genomic_DNA"/>
</dbReference>
<feature type="transmembrane region" description="Helical" evidence="1">
    <location>
        <begin position="34"/>
        <end position="58"/>
    </location>
</feature>
<keyword evidence="1" id="KW-0812">Transmembrane</keyword>
<evidence type="ECO:0000313" key="3">
    <source>
        <dbReference type="Proteomes" id="UP000199024"/>
    </source>
</evidence>
<dbReference type="Proteomes" id="UP000199024">
    <property type="component" value="Unassembled WGS sequence"/>
</dbReference>
<organism evidence="2 3">
    <name type="scientific">Granulicella pectinivorans</name>
    <dbReference type="NCBI Taxonomy" id="474950"/>
    <lineage>
        <taxon>Bacteria</taxon>
        <taxon>Pseudomonadati</taxon>
        <taxon>Acidobacteriota</taxon>
        <taxon>Terriglobia</taxon>
        <taxon>Terriglobales</taxon>
        <taxon>Acidobacteriaceae</taxon>
        <taxon>Granulicella</taxon>
    </lineage>
</organism>
<dbReference type="AlphaFoldDB" id="A0A1I6LP13"/>